<evidence type="ECO:0000313" key="3">
    <source>
        <dbReference type="EMBL" id="AGJ91630.1"/>
    </source>
</evidence>
<evidence type="ECO:0000313" key="4">
    <source>
        <dbReference type="EMBL" id="AGJ91900.1"/>
    </source>
</evidence>
<dbReference type="Proteomes" id="UP000181235">
    <property type="component" value="Genome"/>
</dbReference>
<organism evidence="3 9">
    <name type="scientific">Vaccinia virus</name>
    <name type="common">VACV</name>
    <name type="synonym">Orthopoxvirus vaccinia</name>
    <dbReference type="NCBI Taxonomy" id="10245"/>
    <lineage>
        <taxon>Viruses</taxon>
        <taxon>Varidnaviria</taxon>
        <taxon>Bamfordvirae</taxon>
        <taxon>Nucleocytoviricota</taxon>
        <taxon>Pokkesviricetes</taxon>
        <taxon>Chitovirales</taxon>
        <taxon>Poxviridae</taxon>
        <taxon>Chordopoxvirinae</taxon>
        <taxon>Orthopoxvirus</taxon>
    </lineage>
</organism>
<evidence type="ECO:0000313" key="7">
    <source>
        <dbReference type="Proteomes" id="UP000181062"/>
    </source>
</evidence>
<keyword evidence="1" id="KW-1133">Transmembrane helix</keyword>
<dbReference type="Proteomes" id="UP000181229">
    <property type="component" value="Segment"/>
</dbReference>
<dbReference type="Proteomes" id="UP000181218">
    <property type="component" value="Segment"/>
</dbReference>
<dbReference type="Proteomes" id="UP000181062">
    <property type="component" value="Genome"/>
</dbReference>
<gene>
    <name evidence="4" type="ORF">VACV_TT10_208</name>
    <name evidence="5" type="ORF">VACV_TT11_208</name>
    <name evidence="6" type="ORF">VACV_TT12_208</name>
    <name evidence="2" type="ORF">VACV_TT8_208</name>
    <name evidence="3" type="ORF">VACV_TT9_208</name>
</gene>
<evidence type="ECO:0000313" key="6">
    <source>
        <dbReference type="EMBL" id="AGJ92448.1"/>
    </source>
</evidence>
<keyword evidence="1" id="KW-0812">Transmembrane</keyword>
<evidence type="ECO:0000313" key="5">
    <source>
        <dbReference type="EMBL" id="AGJ92174.1"/>
    </source>
</evidence>
<evidence type="ECO:0000313" key="2">
    <source>
        <dbReference type="EMBL" id="AGJ91358.1"/>
    </source>
</evidence>
<protein>
    <submittedName>
        <fullName evidence="3">Uncharacterized protein</fullName>
    </submittedName>
</protein>
<dbReference type="EMBL" id="JX489139">
    <property type="protein sequence ID" value="AGJ92448.1"/>
    <property type="molecule type" value="Genomic_DNA"/>
</dbReference>
<dbReference type="EMBL" id="JX489137">
    <property type="protein sequence ID" value="AGJ91900.1"/>
    <property type="molecule type" value="Genomic_DNA"/>
</dbReference>
<reference evidence="7 8" key="1">
    <citation type="journal article" date="2013" name="PLoS ONE">
        <title>Genomic Sequence and Virulence of Clonal Isolates of Vaccinia Virus Tiantan, the Chinese Smallpox Vaccine Strain.</title>
        <authorList>
            <person name="Zhang Q."/>
            <person name="Tian M."/>
            <person name="Feng Y."/>
            <person name="Zhao K."/>
            <person name="Xu J."/>
            <person name="Liu Y."/>
            <person name="Shao Y."/>
        </authorList>
    </citation>
    <scope>NUCLEOTIDE SEQUENCE [LARGE SCALE GENOMIC DNA]</scope>
    <source>
        <strain evidence="3">Tiantan</strain>
    </source>
</reference>
<evidence type="ECO:0000313" key="9">
    <source>
        <dbReference type="Proteomes" id="UP000181235"/>
    </source>
</evidence>
<sequence>MCIIPRASRRGRGTRNYCYFIIIVFHIILDLDLILILSIRFFASSFISRYTTEFHKKRRE</sequence>
<proteinExistence type="predicted"/>
<dbReference type="Proteomes" id="UP000181523">
    <property type="component" value="Segment"/>
</dbReference>
<accession>M9WJD7</accession>
<evidence type="ECO:0000256" key="1">
    <source>
        <dbReference type="SAM" id="Phobius"/>
    </source>
</evidence>
<keyword evidence="1" id="KW-0472">Membrane</keyword>
<dbReference type="EMBL" id="JX489138">
    <property type="protein sequence ID" value="AGJ92174.1"/>
    <property type="molecule type" value="Genomic_DNA"/>
</dbReference>
<dbReference type="EMBL" id="JX489136">
    <property type="protein sequence ID" value="AGJ91630.1"/>
    <property type="molecule type" value="Genomic_DNA"/>
</dbReference>
<dbReference type="EMBL" id="JX489135">
    <property type="protein sequence ID" value="AGJ91358.1"/>
    <property type="molecule type" value="Genomic_DNA"/>
</dbReference>
<feature type="transmembrane region" description="Helical" evidence="1">
    <location>
        <begin position="17"/>
        <end position="43"/>
    </location>
</feature>
<name>M9WJD7_VACCV</name>
<evidence type="ECO:0000313" key="8">
    <source>
        <dbReference type="Proteomes" id="UP000181218"/>
    </source>
</evidence>